<dbReference type="Gene3D" id="3.30.390.30">
    <property type="match status" value="1"/>
</dbReference>
<proteinExistence type="inferred from homology"/>
<protein>
    <submittedName>
        <fullName evidence="8">FAD-dependent pyridine nucleotide-disulphide oxidoreductase</fullName>
    </submittedName>
</protein>
<evidence type="ECO:0000256" key="4">
    <source>
        <dbReference type="ARBA" id="ARBA00022630"/>
    </source>
</evidence>
<feature type="domain" description="Pyridine nucleotide-disulphide oxidoreductase dimerisation" evidence="6">
    <location>
        <begin position="334"/>
        <end position="430"/>
    </location>
</feature>
<evidence type="ECO:0000259" key="7">
    <source>
        <dbReference type="Pfam" id="PF07992"/>
    </source>
</evidence>
<dbReference type="InterPro" id="IPR050260">
    <property type="entry name" value="FAD-bd_OxRdtase"/>
</dbReference>
<organism evidence="8 9">
    <name type="scientific">Desulfuromonas acetoxidans (strain DSM 684 / 11070)</name>
    <dbReference type="NCBI Taxonomy" id="281689"/>
    <lineage>
        <taxon>Bacteria</taxon>
        <taxon>Pseudomonadati</taxon>
        <taxon>Thermodesulfobacteriota</taxon>
        <taxon>Desulfuromonadia</taxon>
        <taxon>Desulfuromonadales</taxon>
        <taxon>Desulfuromonadaceae</taxon>
        <taxon>Desulfuromonas</taxon>
    </lineage>
</organism>
<dbReference type="Pfam" id="PF02852">
    <property type="entry name" value="Pyr_redox_dim"/>
    <property type="match status" value="1"/>
</dbReference>
<dbReference type="Pfam" id="PF07992">
    <property type="entry name" value="Pyr_redox_2"/>
    <property type="match status" value="1"/>
</dbReference>
<dbReference type="SUPFAM" id="SSF51905">
    <property type="entry name" value="FAD/NAD(P)-binding domain"/>
    <property type="match status" value="1"/>
</dbReference>
<keyword evidence="5" id="KW-0274">FAD</keyword>
<gene>
    <name evidence="8" type="ORF">Dace_1521</name>
</gene>
<evidence type="ECO:0000256" key="2">
    <source>
        <dbReference type="ARBA" id="ARBA00006442"/>
    </source>
</evidence>
<keyword evidence="9" id="KW-1185">Reference proteome</keyword>
<dbReference type="InterPro" id="IPR023753">
    <property type="entry name" value="FAD/NAD-binding_dom"/>
</dbReference>
<dbReference type="PANTHER" id="PTHR43429:SF3">
    <property type="entry name" value="NITRITE REDUCTASE [NAD(P)H]"/>
    <property type="match status" value="1"/>
</dbReference>
<evidence type="ECO:0000313" key="9">
    <source>
        <dbReference type="Proteomes" id="UP000005695"/>
    </source>
</evidence>
<comment type="cofactor">
    <cofactor evidence="1">
        <name>FAD</name>
        <dbReference type="ChEBI" id="CHEBI:57692"/>
    </cofactor>
</comment>
<dbReference type="AlphaFoldDB" id="Q1JZA8"/>
<dbReference type="OrthoDB" id="9769238at2"/>
<dbReference type="InterPro" id="IPR036188">
    <property type="entry name" value="FAD/NAD-bd_sf"/>
</dbReference>
<dbReference type="Proteomes" id="UP000005695">
    <property type="component" value="Unassembled WGS sequence"/>
</dbReference>
<dbReference type="InterPro" id="IPR004099">
    <property type="entry name" value="Pyr_nucl-diS_OxRdtase_dimer"/>
</dbReference>
<comment type="caution">
    <text evidence="8">The sequence shown here is derived from an EMBL/GenBank/DDBJ whole genome shotgun (WGS) entry which is preliminary data.</text>
</comment>
<sequence>MNTTDVAIIGGSAAGLAAATTLMRRYPEKRISLIRNVTQTVVPCGIPYVYGTLGAVNKNIIPDNQFRDAGVNIITKHVNVIDRDNKVVEFDDGETLGYDKLILSTGSKPFLPPIDGVDLTNVFCIHKDPAHLQTILDALNPAQNVVVIGGGFIGVEMAEQIARMESRPAHIRLVEMLPHCLMTACEEEYCVVAEKELEREGVEVMTNCQVKAIHGDSGVQTVELADGRQLDADVVVIGIGAAPNIELAERSGIACDARGGVKVSRTLQTSDPAIYAAGDCAEKFSFFNGEPSAIRLASIAASEGTIAASNLYADTQRETLGALGAFATKVGTRSIAAAGITTQAAKQQNLDVVIGEAVASNMHPGSLPNAIADMRVKLIFERQTGRLLGGHVCGGDSSAELANAIAVAVQAQLTANDLSLMQYATHPLLTASPVMYQLMVAAENALIQL</sequence>
<dbReference type="EMBL" id="AAEW02000009">
    <property type="protein sequence ID" value="EAT15659.1"/>
    <property type="molecule type" value="Genomic_DNA"/>
</dbReference>
<evidence type="ECO:0000256" key="5">
    <source>
        <dbReference type="ARBA" id="ARBA00022827"/>
    </source>
</evidence>
<accession>Q1JZA8</accession>
<dbReference type="GO" id="GO:0016491">
    <property type="term" value="F:oxidoreductase activity"/>
    <property type="evidence" value="ECO:0007669"/>
    <property type="project" value="InterPro"/>
</dbReference>
<reference evidence="8" key="1">
    <citation type="submission" date="2006-05" db="EMBL/GenBank/DDBJ databases">
        <title>Annotation of the draft genome assembly of Desulfuromonas acetoxidans DSM 684.</title>
        <authorList>
            <consortium name="US DOE Joint Genome Institute (JGI-ORNL)"/>
            <person name="Larimer F."/>
            <person name="Land M."/>
            <person name="Hauser L."/>
        </authorList>
    </citation>
    <scope>NUCLEOTIDE SEQUENCE [LARGE SCALE GENOMIC DNA]</scope>
    <source>
        <strain evidence="8">DSM 684</strain>
    </source>
</reference>
<dbReference type="Gene3D" id="3.50.50.60">
    <property type="entry name" value="FAD/NAD(P)-binding domain"/>
    <property type="match status" value="2"/>
</dbReference>
<dbReference type="RefSeq" id="WP_006000638.1">
    <property type="nucleotide sequence ID" value="NZ_AAEW02000009.1"/>
</dbReference>
<dbReference type="PRINTS" id="PR00368">
    <property type="entry name" value="FADPNR"/>
</dbReference>
<comment type="similarity">
    <text evidence="3">Belongs to the class-III pyridine nucleotide-disulfide oxidoreductase family.</text>
</comment>
<dbReference type="SUPFAM" id="SSF55424">
    <property type="entry name" value="FAD/NAD-linked reductases, dimerisation (C-terminal) domain"/>
    <property type="match status" value="1"/>
</dbReference>
<evidence type="ECO:0000313" key="8">
    <source>
        <dbReference type="EMBL" id="EAT15659.1"/>
    </source>
</evidence>
<feature type="domain" description="FAD/NAD(P)-binding" evidence="7">
    <location>
        <begin position="5"/>
        <end position="304"/>
    </location>
</feature>
<dbReference type="PANTHER" id="PTHR43429">
    <property type="entry name" value="PYRIDINE NUCLEOTIDE-DISULFIDE OXIDOREDUCTASE DOMAIN-CONTAINING"/>
    <property type="match status" value="1"/>
</dbReference>
<dbReference type="InterPro" id="IPR016156">
    <property type="entry name" value="FAD/NAD-linked_Rdtase_dimer_sf"/>
</dbReference>
<dbReference type="PRINTS" id="PR00411">
    <property type="entry name" value="PNDRDTASEI"/>
</dbReference>
<evidence type="ECO:0000256" key="3">
    <source>
        <dbReference type="ARBA" id="ARBA00009130"/>
    </source>
</evidence>
<evidence type="ECO:0000256" key="1">
    <source>
        <dbReference type="ARBA" id="ARBA00001974"/>
    </source>
</evidence>
<keyword evidence="4" id="KW-0285">Flavoprotein</keyword>
<comment type="similarity">
    <text evidence="2">Belongs to the FAD-dependent oxidoreductase family.</text>
</comment>
<reference evidence="8" key="2">
    <citation type="submission" date="2006-05" db="EMBL/GenBank/DDBJ databases">
        <title>Sequencing of the draft genome and assembly of Desulfuromonas acetoxidans DSM 684.</title>
        <authorList>
            <consortium name="US DOE Joint Genome Institute (JGI-PGF)"/>
            <person name="Copeland A."/>
            <person name="Lucas S."/>
            <person name="Lapidus A."/>
            <person name="Barry K."/>
            <person name="Detter J.C."/>
            <person name="Glavina del Rio T."/>
            <person name="Hammon N."/>
            <person name="Israni S."/>
            <person name="Dalin E."/>
            <person name="Tice H."/>
            <person name="Bruce D."/>
            <person name="Pitluck S."/>
            <person name="Richardson P."/>
        </authorList>
    </citation>
    <scope>NUCLEOTIDE SEQUENCE [LARGE SCALE GENOMIC DNA]</scope>
    <source>
        <strain evidence="8">DSM 684</strain>
    </source>
</reference>
<name>Q1JZA8_DESA6</name>
<evidence type="ECO:0000259" key="6">
    <source>
        <dbReference type="Pfam" id="PF02852"/>
    </source>
</evidence>